<dbReference type="Proteomes" id="UP000014174">
    <property type="component" value="Unassembled WGS sequence"/>
</dbReference>
<dbReference type="AlphaFoldDB" id="R9GQZ5"/>
<reference evidence="1 2" key="1">
    <citation type="journal article" date="2013" name="Genome Announc.">
        <title>Draft Genome Sequence of Arcticibacter svalbardensis Strain MN12-7T, a Member of the Family Sphingobacteriaceae Isolated from an Arctic Soil Sample.</title>
        <authorList>
            <person name="Shivaji S."/>
            <person name="Ara S."/>
            <person name="Prasad S."/>
            <person name="Manasa B.P."/>
            <person name="Begum Z."/>
            <person name="Singh A."/>
            <person name="Kumar Pinnaka A."/>
        </authorList>
    </citation>
    <scope>NUCLEOTIDE SEQUENCE [LARGE SCALE GENOMIC DNA]</scope>
    <source>
        <strain evidence="1 2">MN12-7</strain>
    </source>
</reference>
<evidence type="ECO:0000313" key="1">
    <source>
        <dbReference type="EMBL" id="EOR93975.1"/>
    </source>
</evidence>
<accession>R9GQZ5</accession>
<gene>
    <name evidence="1" type="ORF">ADIARSV_2809</name>
</gene>
<keyword evidence="2" id="KW-1185">Reference proteome</keyword>
<organism evidence="1 2">
    <name type="scientific">Arcticibacter svalbardensis MN12-7</name>
    <dbReference type="NCBI Taxonomy" id="1150600"/>
    <lineage>
        <taxon>Bacteria</taxon>
        <taxon>Pseudomonadati</taxon>
        <taxon>Bacteroidota</taxon>
        <taxon>Sphingobacteriia</taxon>
        <taxon>Sphingobacteriales</taxon>
        <taxon>Sphingobacteriaceae</taxon>
        <taxon>Arcticibacter</taxon>
    </lineage>
</organism>
<dbReference type="EMBL" id="AQPN01000100">
    <property type="protein sequence ID" value="EOR93975.1"/>
    <property type="molecule type" value="Genomic_DNA"/>
</dbReference>
<sequence length="61" mass="6993">MVKNCTASFNTDRGLNSLVMSVTASYRVIYTVNIKNTLNIKRDYLFYNSQVSTFIGKCFQI</sequence>
<proteinExistence type="predicted"/>
<dbReference type="STRING" id="1150600.ADIARSV_2809"/>
<protein>
    <submittedName>
        <fullName evidence="1">Uncharacterized protein</fullName>
    </submittedName>
</protein>
<evidence type="ECO:0000313" key="2">
    <source>
        <dbReference type="Proteomes" id="UP000014174"/>
    </source>
</evidence>
<comment type="caution">
    <text evidence="1">The sequence shown here is derived from an EMBL/GenBank/DDBJ whole genome shotgun (WGS) entry which is preliminary data.</text>
</comment>
<name>R9GQZ5_9SPHI</name>